<reference evidence="1 2" key="1">
    <citation type="submission" date="2018-09" db="EMBL/GenBank/DDBJ databases">
        <authorList>
            <person name="Tagini F."/>
        </authorList>
    </citation>
    <scope>NUCLEOTIDE SEQUENCE [LARGE SCALE GENOMIC DNA]</scope>
    <source>
        <strain evidence="1 2">MK13</strain>
    </source>
</reference>
<evidence type="ECO:0008006" key="3">
    <source>
        <dbReference type="Google" id="ProtNLM"/>
    </source>
</evidence>
<dbReference type="AlphaFoldDB" id="A0A498QJM1"/>
<keyword evidence="2" id="KW-1185">Reference proteome</keyword>
<sequence length="527" mass="56383">MQTNHAARPLNLVYNHSDRPPEVALSKECDAQRDVHVETSSMTRELRISRRQLGVATGAILAGGLIAVGTRGHKSANPAASAVSPQSLGYTVNVNKPGGAPGFVFFVSGTTAAHLGNVSRPCVLVVADKAGHVVWQRELPAGETAGNLRVQRYRGKPVLTWWQGRKQWGHGLGASYIADEHYNVISTLTPGGELSSDMHEFRLTPDGRALITSYPEVAADLTAIGGPRDGRVYNCTASVVDLATKQTLFRWDALSHIPISDSPAKYTAGQTLDVYHMNSIALDPAGNLVISMRALSTVFNVDYRTGAINWRLGGKRSTFALGDGVEFAYQHDVEMSDAATITLFDNHYEGSQGHMGDGVVPTSLKWIHLDVAAGRASLVRAQRHPGDLSVGAMGNLQQLPGGNAFAGWGTAEHISEFTVGGEMVFDASLPGGTYRAFLDEWPGNPVEPPQLTFAGDTAHAVWNGATRVNRWRLLHGRESNTLTPRTTVAWSGYDTSIPQTGGPDGYYQLEALAADGAVIGTSVLVAL</sequence>
<accession>A0A498QJM1</accession>
<protein>
    <recommendedName>
        <fullName evidence="3">Arylsulfotransferase (ASST)</fullName>
    </recommendedName>
</protein>
<gene>
    <name evidence="1" type="ORF">LAUMK13_05217</name>
</gene>
<dbReference type="Proteomes" id="UP000267289">
    <property type="component" value="Unassembled WGS sequence"/>
</dbReference>
<dbReference type="EMBL" id="UPHQ01000276">
    <property type="protein sequence ID" value="VBA44823.1"/>
    <property type="molecule type" value="Genomic_DNA"/>
</dbReference>
<dbReference type="PANTHER" id="PTHR35340:SF5">
    <property type="entry name" value="ASST-DOMAIN-CONTAINING PROTEIN"/>
    <property type="match status" value="1"/>
</dbReference>
<dbReference type="Pfam" id="PF14269">
    <property type="entry name" value="Arylsulfotran_2"/>
    <property type="match status" value="1"/>
</dbReference>
<dbReference type="InterPro" id="IPR053143">
    <property type="entry name" value="Arylsulfate_ST"/>
</dbReference>
<dbReference type="InterPro" id="IPR039535">
    <property type="entry name" value="ASST-like"/>
</dbReference>
<organism evidence="1 2">
    <name type="scientific">Mycobacterium innocens</name>
    <dbReference type="NCBI Taxonomy" id="2341083"/>
    <lineage>
        <taxon>Bacteria</taxon>
        <taxon>Bacillati</taxon>
        <taxon>Actinomycetota</taxon>
        <taxon>Actinomycetes</taxon>
        <taxon>Mycobacteriales</taxon>
        <taxon>Mycobacteriaceae</taxon>
        <taxon>Mycobacterium</taxon>
    </lineage>
</organism>
<name>A0A498QJM1_9MYCO</name>
<evidence type="ECO:0000313" key="1">
    <source>
        <dbReference type="EMBL" id="VBA44823.1"/>
    </source>
</evidence>
<dbReference type="PANTHER" id="PTHR35340">
    <property type="entry name" value="PQQ ENZYME REPEAT PROTEIN-RELATED"/>
    <property type="match status" value="1"/>
</dbReference>
<evidence type="ECO:0000313" key="2">
    <source>
        <dbReference type="Proteomes" id="UP000267289"/>
    </source>
</evidence>
<proteinExistence type="predicted"/>